<dbReference type="Proteomes" id="UP000013961">
    <property type="component" value="Plasmid 2"/>
</dbReference>
<protein>
    <submittedName>
        <fullName evidence="1">Uncharacterized protein</fullName>
    </submittedName>
</protein>
<evidence type="ECO:0000313" key="2">
    <source>
        <dbReference type="Proteomes" id="UP000013961"/>
    </source>
</evidence>
<gene>
    <name evidence="1" type="ORF">MASS_2p0054</name>
</gene>
<dbReference type="KEGG" id="mabb:MASS_2p0054"/>
<dbReference type="AlphaFoldDB" id="A0AB33AIJ5"/>
<reference evidence="1 2" key="1">
    <citation type="journal article" date="2013" name="Genome Announc.">
        <title>Complete Genome Sequence of Mycobacterium massiliense Clinical Strain Asan 50594, Belonging to the Type II Genotype.</title>
        <authorList>
            <person name="Kim B.J."/>
            <person name="Kim B.R."/>
            <person name="Hong S.H."/>
            <person name="Seok S.H."/>
            <person name="Kook Y.H."/>
            <person name="Kim B.J."/>
        </authorList>
    </citation>
    <scope>NUCLEOTIDE SEQUENCE [LARGE SCALE GENOMIC DNA]</scope>
    <source>
        <strain evidence="1 2">50594</strain>
    </source>
</reference>
<proteinExistence type="predicted"/>
<geneLocation type="plasmid" evidence="1 2">
    <name>2</name>
</geneLocation>
<name>A0AB33AIJ5_9MYCO</name>
<organism evidence="1 2">
    <name type="scientific">Mycobacteroides abscessus subsp. bolletii 50594</name>
    <dbReference type="NCBI Taxonomy" id="1303024"/>
    <lineage>
        <taxon>Bacteria</taxon>
        <taxon>Bacillati</taxon>
        <taxon>Actinomycetota</taxon>
        <taxon>Actinomycetes</taxon>
        <taxon>Mycobacteriales</taxon>
        <taxon>Mycobacteriaceae</taxon>
        <taxon>Mycobacteroides</taxon>
        <taxon>Mycobacteroides abscessus</taxon>
    </lineage>
</organism>
<keyword evidence="1" id="KW-0614">Plasmid</keyword>
<sequence length="248" mass="26412">MMSTATLNTREHTDPPPVQLVRGTVPGGGGGCAMNALSVYNQDFKVTDYPDSAAPPLARLVQLLNDEAADASGVLSEADSDAVLVLAAETHGTGAADEAVVYAWLAELLINDQWGLTASIDAGDRRVRRLCRALAGCLRTRARGGTVSPLRLMRIERLSYNLIGVPASIKEVVGNARLVVRSEIGWAAVFAAENAATEARKSSRVEPRRYTQLAICAWRELAGPTLCAPPSLHDLRAAAAWLNARSGR</sequence>
<evidence type="ECO:0000313" key="1">
    <source>
        <dbReference type="EMBL" id="AGM31765.1"/>
    </source>
</evidence>
<accession>A0AB33AIJ5</accession>
<dbReference type="EMBL" id="CP004376">
    <property type="protein sequence ID" value="AGM31765.1"/>
    <property type="molecule type" value="Genomic_DNA"/>
</dbReference>